<sequence length="191" mass="20992">MSKMAQFLLAVIGTILIPLAITSMSVATNYGSMQEALQVVQEQGKTAVAQNAKIMQEITDIKLTNATQAQQLIGLEGAQALIVKKQDQVLVNYGSLESEVRALRSASELGDKNLVNSVESIKSTQNAIITKIDSTHSRYSKIETDLARVETLINIDSTDRFTGKDGEMLNTRIDNLESKVHEIDKRTKKVQ</sequence>
<accession>A0A6B9SWY2</accession>
<gene>
    <name evidence="1" type="ORF">VH12019_00150</name>
</gene>
<evidence type="ECO:0000313" key="2">
    <source>
        <dbReference type="Proteomes" id="UP000464957"/>
    </source>
</evidence>
<reference evidence="1 2" key="1">
    <citation type="submission" date="2019-12" db="EMBL/GenBank/DDBJ databases">
        <authorList>
            <person name="Harris M."/>
            <person name="Ho T.C."/>
            <person name="Fruchtman H."/>
            <person name="Garin M."/>
            <person name="Kubatin V."/>
            <person name="Lu T."/>
            <person name="Xue L."/>
            <person name="Marr M.T."/>
        </authorList>
    </citation>
    <scope>NUCLEOTIDE SEQUENCE [LARGE SCALE GENOMIC DNA]</scope>
</reference>
<dbReference type="Proteomes" id="UP000464957">
    <property type="component" value="Segment"/>
</dbReference>
<organism evidence="1 2">
    <name type="scientific">Vibrio phage VH1_2019</name>
    <dbReference type="NCBI Taxonomy" id="2686307"/>
    <lineage>
        <taxon>Viruses</taxon>
        <taxon>Duplodnaviria</taxon>
        <taxon>Heunggongvirae</taxon>
        <taxon>Uroviricota</taxon>
        <taxon>Caudoviricetes</taxon>
        <taxon>Pantevenvirales</taxon>
        <taxon>Straboviridae</taxon>
        <taxon>Schizotequatrovirus</taxon>
        <taxon>Schizotequatrovirus KVP40</taxon>
    </lineage>
</organism>
<protein>
    <submittedName>
        <fullName evidence="1">Uncharacterized protein</fullName>
    </submittedName>
</protein>
<evidence type="ECO:0000313" key="1">
    <source>
        <dbReference type="EMBL" id="QHJ74477.1"/>
    </source>
</evidence>
<name>A0A6B9SWY2_9CAUD</name>
<dbReference type="EMBL" id="MN794232">
    <property type="protein sequence ID" value="QHJ74477.1"/>
    <property type="molecule type" value="Genomic_DNA"/>
</dbReference>
<proteinExistence type="predicted"/>